<accession>A0ABN3AXE6</accession>
<dbReference type="Gene3D" id="3.40.50.10320">
    <property type="entry name" value="LmbE-like"/>
    <property type="match status" value="1"/>
</dbReference>
<dbReference type="PANTHER" id="PTHR12993:SF29">
    <property type="entry name" value="BLR3841 PROTEIN"/>
    <property type="match status" value="1"/>
</dbReference>
<dbReference type="Proteomes" id="UP001501599">
    <property type="component" value="Unassembled WGS sequence"/>
</dbReference>
<dbReference type="CDD" id="cd02440">
    <property type="entry name" value="AdoMet_MTases"/>
    <property type="match status" value="1"/>
</dbReference>
<comment type="caution">
    <text evidence="3">The sequence shown here is derived from an EMBL/GenBank/DDBJ whole genome shotgun (WGS) entry which is preliminary data.</text>
</comment>
<dbReference type="InterPro" id="IPR029063">
    <property type="entry name" value="SAM-dependent_MTases_sf"/>
</dbReference>
<dbReference type="EMBL" id="BAAAQT010000008">
    <property type="protein sequence ID" value="GAA2175792.1"/>
    <property type="molecule type" value="Genomic_DNA"/>
</dbReference>
<dbReference type="SUPFAM" id="SSF53335">
    <property type="entry name" value="S-adenosyl-L-methionine-dependent methyltransferases"/>
    <property type="match status" value="1"/>
</dbReference>
<evidence type="ECO:0000256" key="1">
    <source>
        <dbReference type="ARBA" id="ARBA00022833"/>
    </source>
</evidence>
<feature type="domain" description="Methyltransferase" evidence="2">
    <location>
        <begin position="290"/>
        <end position="381"/>
    </location>
</feature>
<dbReference type="Gene3D" id="3.40.50.150">
    <property type="entry name" value="Vaccinia Virus protein VP39"/>
    <property type="match status" value="1"/>
</dbReference>
<organism evidence="3 4">
    <name type="scientific">Agrococcus versicolor</name>
    <dbReference type="NCBI Taxonomy" id="501482"/>
    <lineage>
        <taxon>Bacteria</taxon>
        <taxon>Bacillati</taxon>
        <taxon>Actinomycetota</taxon>
        <taxon>Actinomycetes</taxon>
        <taxon>Micrococcales</taxon>
        <taxon>Microbacteriaceae</taxon>
        <taxon>Agrococcus</taxon>
    </lineage>
</organism>
<dbReference type="InterPro" id="IPR024078">
    <property type="entry name" value="LmbE-like_dom_sf"/>
</dbReference>
<proteinExistence type="predicted"/>
<dbReference type="RefSeq" id="WP_344344517.1">
    <property type="nucleotide sequence ID" value="NZ_BAAAQT010000008.1"/>
</dbReference>
<evidence type="ECO:0000313" key="3">
    <source>
        <dbReference type="EMBL" id="GAA2175792.1"/>
    </source>
</evidence>
<protein>
    <recommendedName>
        <fullName evidence="2">Methyltransferase domain-containing protein</fullName>
    </recommendedName>
</protein>
<dbReference type="SUPFAM" id="SSF102588">
    <property type="entry name" value="LmbE-like"/>
    <property type="match status" value="1"/>
</dbReference>
<gene>
    <name evidence="3" type="ORF">GCM10009846_27050</name>
</gene>
<name>A0ABN3AXE6_9MICO</name>
<dbReference type="InterPro" id="IPR041698">
    <property type="entry name" value="Methyltransf_25"/>
</dbReference>
<dbReference type="PANTHER" id="PTHR12993">
    <property type="entry name" value="N-ACETYLGLUCOSAMINYL-PHOSPHATIDYLINOSITOL DE-N-ACETYLASE-RELATED"/>
    <property type="match status" value="1"/>
</dbReference>
<sequence>MTFRHDDAGIPVDAWAGMIGDPLDLAGVARVVVVAAHPDDESLGAGGLMLRCARLGIAVDVVLLTDGEASHPRSPTLGSAALGARRRVESVAAAAALGVDADRLHHLGIADGAVADAQDEVVAAIVGVVGDGRDALLVAPCRLDGHPDHEAAGRAAAVAAARTDARLLEYPIWLLHAGSADALDGLALSHLALDADERTSKDVAIAAHESQVRPLSAAEGDEVLLGEHVLAHFRTDVERFVVADAAVDDDRLDRLHAAEDEPWGADERWYELRKRALLLAMLPAERLGRVLEVGCSTGVTTAALARRADAVVAIDSSPAALARAAERSRELPVTLLRGAVPATWPEGAFDLVVVSEVGYFLSPAALAGLVDRVASSLRPDGAVVLCHWRHPVRGWPLDADAVHAAFDDDRLPPRAAAYVDADVRMELRAVPASMPPAGR</sequence>
<dbReference type="InterPro" id="IPR003737">
    <property type="entry name" value="GlcNAc_PI_deacetylase-related"/>
</dbReference>
<dbReference type="Pfam" id="PF02585">
    <property type="entry name" value="PIG-L"/>
    <property type="match status" value="1"/>
</dbReference>
<keyword evidence="1" id="KW-0862">Zinc</keyword>
<reference evidence="3 4" key="1">
    <citation type="journal article" date="2019" name="Int. J. Syst. Evol. Microbiol.">
        <title>The Global Catalogue of Microorganisms (GCM) 10K type strain sequencing project: providing services to taxonomists for standard genome sequencing and annotation.</title>
        <authorList>
            <consortium name="The Broad Institute Genomics Platform"/>
            <consortium name="The Broad Institute Genome Sequencing Center for Infectious Disease"/>
            <person name="Wu L."/>
            <person name="Ma J."/>
        </authorList>
    </citation>
    <scope>NUCLEOTIDE SEQUENCE [LARGE SCALE GENOMIC DNA]</scope>
    <source>
        <strain evidence="3 4">JCM 16026</strain>
    </source>
</reference>
<evidence type="ECO:0000313" key="4">
    <source>
        <dbReference type="Proteomes" id="UP001501599"/>
    </source>
</evidence>
<evidence type="ECO:0000259" key="2">
    <source>
        <dbReference type="Pfam" id="PF13649"/>
    </source>
</evidence>
<keyword evidence="4" id="KW-1185">Reference proteome</keyword>
<dbReference type="Pfam" id="PF13649">
    <property type="entry name" value="Methyltransf_25"/>
    <property type="match status" value="1"/>
</dbReference>